<protein>
    <recommendedName>
        <fullName evidence="1">YpoC-like domain-containing protein</fullName>
    </recommendedName>
</protein>
<dbReference type="RefSeq" id="WP_207980767.1">
    <property type="nucleotide sequence ID" value="NZ_JAGDEL010000017.1"/>
</dbReference>
<feature type="domain" description="YpoC-like" evidence="1">
    <location>
        <begin position="68"/>
        <end position="177"/>
    </location>
</feature>
<reference evidence="2 3" key="1">
    <citation type="submission" date="2021-03" db="EMBL/GenBank/DDBJ databases">
        <title>Whole genome sequence of Metabacillus bambusae BG109.</title>
        <authorList>
            <person name="Jeong J.W."/>
        </authorList>
    </citation>
    <scope>NUCLEOTIDE SEQUENCE [LARGE SCALE GENOMIC DNA]</scope>
    <source>
        <strain evidence="2 3">BG109</strain>
    </source>
</reference>
<comment type="caution">
    <text evidence="2">The sequence shown here is derived from an EMBL/GenBank/DDBJ whole genome shotgun (WGS) entry which is preliminary data.</text>
</comment>
<dbReference type="Pfam" id="PF21747">
    <property type="entry name" value="YpoC"/>
    <property type="match status" value="1"/>
</dbReference>
<gene>
    <name evidence="2" type="ORF">I7822_19565</name>
</gene>
<dbReference type="InterPro" id="IPR048427">
    <property type="entry name" value="YpoC"/>
</dbReference>
<evidence type="ECO:0000313" key="3">
    <source>
        <dbReference type="Proteomes" id="UP000663981"/>
    </source>
</evidence>
<name>A0ABS3N6N2_9BACI</name>
<keyword evidence="3" id="KW-1185">Reference proteome</keyword>
<dbReference type="Proteomes" id="UP000663981">
    <property type="component" value="Unassembled WGS sequence"/>
</dbReference>
<organism evidence="2 3">
    <name type="scientific">Metabacillus bambusae</name>
    <dbReference type="NCBI Taxonomy" id="2795218"/>
    <lineage>
        <taxon>Bacteria</taxon>
        <taxon>Bacillati</taxon>
        <taxon>Bacillota</taxon>
        <taxon>Bacilli</taxon>
        <taxon>Bacillales</taxon>
        <taxon>Bacillaceae</taxon>
        <taxon>Metabacillus</taxon>
    </lineage>
</organism>
<evidence type="ECO:0000259" key="1">
    <source>
        <dbReference type="Pfam" id="PF21747"/>
    </source>
</evidence>
<proteinExistence type="predicted"/>
<dbReference type="EMBL" id="JAGDEL010000017">
    <property type="protein sequence ID" value="MBO1513823.1"/>
    <property type="molecule type" value="Genomic_DNA"/>
</dbReference>
<sequence>MLDNHSAEYKVPEAFLVAPFSTKRTTFKMVDIVNFEDIIRKEPFYFDMLHLASNQPCEDPPWKNSEVAVKAVIEQWKMLKPELQTSYAKRKTNLQVESASIQSISLFLLALFWSNHTPIKSLHVKDMMVSELNQKPVNCEERLLFILNKPSGYHSFIQLQQLFDELEKNFYKTLAIQRLKQKKEITANE</sequence>
<evidence type="ECO:0000313" key="2">
    <source>
        <dbReference type="EMBL" id="MBO1513823.1"/>
    </source>
</evidence>
<accession>A0ABS3N6N2</accession>